<protein>
    <submittedName>
        <fullName evidence="6">Nitric oxide -responding transcriptional regulator Dnr (Crp/Fnr family)</fullName>
    </submittedName>
</protein>
<dbReference type="CDD" id="cd00038">
    <property type="entry name" value="CAP_ED"/>
    <property type="match status" value="1"/>
</dbReference>
<keyword evidence="3" id="KW-0804">Transcription</keyword>
<proteinExistence type="predicted"/>
<dbReference type="InterPro" id="IPR018490">
    <property type="entry name" value="cNMP-bd_dom_sf"/>
</dbReference>
<dbReference type="PROSITE" id="PS50042">
    <property type="entry name" value="CNMP_BINDING_3"/>
    <property type="match status" value="1"/>
</dbReference>
<organism evidence="6">
    <name type="scientific">hydrothermal vent metagenome</name>
    <dbReference type="NCBI Taxonomy" id="652676"/>
    <lineage>
        <taxon>unclassified sequences</taxon>
        <taxon>metagenomes</taxon>
        <taxon>ecological metagenomes</taxon>
    </lineage>
</organism>
<evidence type="ECO:0000256" key="2">
    <source>
        <dbReference type="ARBA" id="ARBA00023125"/>
    </source>
</evidence>
<dbReference type="AlphaFoldDB" id="A0A3B1BQS1"/>
<dbReference type="Pfam" id="PF00027">
    <property type="entry name" value="cNMP_binding"/>
    <property type="match status" value="1"/>
</dbReference>
<evidence type="ECO:0000256" key="3">
    <source>
        <dbReference type="ARBA" id="ARBA00023163"/>
    </source>
</evidence>
<sequence>MTGLKHVGSGGYSMKSEQLLAAELKDVYLFEMLDEKQNAKILQSSTLINLAGRETLFEAGQAAQRFYLLKSGQIKLYCISADGDEKVMEIVHPSQTFAEAIIFMHKHVYPLSAEAINKSEVISFSMQTFKEILEQSTETCFRLMAGMSRRLHARIYEINNLTLHNATYRLVVFLLDQLPSEALELSHIHLTTPKSVVASRLAIQPETFSRILTRLSRTGLIDVDGNDITLLNVEGLRALL</sequence>
<dbReference type="SMART" id="SM00419">
    <property type="entry name" value="HTH_CRP"/>
    <property type="match status" value="1"/>
</dbReference>
<keyword evidence="2" id="KW-0238">DNA-binding</keyword>
<evidence type="ECO:0000259" key="5">
    <source>
        <dbReference type="PROSITE" id="PS51063"/>
    </source>
</evidence>
<dbReference type="InterPro" id="IPR014710">
    <property type="entry name" value="RmlC-like_jellyroll"/>
</dbReference>
<dbReference type="PANTHER" id="PTHR24567:SF68">
    <property type="entry name" value="DNA-BINDING TRANSCRIPTIONAL DUAL REGULATOR CRP"/>
    <property type="match status" value="1"/>
</dbReference>
<evidence type="ECO:0000256" key="1">
    <source>
        <dbReference type="ARBA" id="ARBA00023015"/>
    </source>
</evidence>
<dbReference type="Pfam" id="PF13545">
    <property type="entry name" value="HTH_Crp_2"/>
    <property type="match status" value="1"/>
</dbReference>
<evidence type="ECO:0000313" key="6">
    <source>
        <dbReference type="EMBL" id="VAX14194.1"/>
    </source>
</evidence>
<accession>A0A3B1BQS1</accession>
<dbReference type="InterPro" id="IPR000595">
    <property type="entry name" value="cNMP-bd_dom"/>
</dbReference>
<dbReference type="Gene3D" id="2.60.120.10">
    <property type="entry name" value="Jelly Rolls"/>
    <property type="match status" value="1"/>
</dbReference>
<dbReference type="Gene3D" id="1.10.10.10">
    <property type="entry name" value="Winged helix-like DNA-binding domain superfamily/Winged helix DNA-binding domain"/>
    <property type="match status" value="1"/>
</dbReference>
<dbReference type="SUPFAM" id="SSF46785">
    <property type="entry name" value="Winged helix' DNA-binding domain"/>
    <property type="match status" value="1"/>
</dbReference>
<gene>
    <name evidence="6" type="ORF">MNBD_GAMMA24-2678</name>
</gene>
<dbReference type="PANTHER" id="PTHR24567">
    <property type="entry name" value="CRP FAMILY TRANSCRIPTIONAL REGULATORY PROTEIN"/>
    <property type="match status" value="1"/>
</dbReference>
<dbReference type="GO" id="GO:0003700">
    <property type="term" value="F:DNA-binding transcription factor activity"/>
    <property type="evidence" value="ECO:0007669"/>
    <property type="project" value="TreeGrafter"/>
</dbReference>
<dbReference type="GO" id="GO:0005829">
    <property type="term" value="C:cytosol"/>
    <property type="evidence" value="ECO:0007669"/>
    <property type="project" value="TreeGrafter"/>
</dbReference>
<dbReference type="SMART" id="SM00100">
    <property type="entry name" value="cNMP"/>
    <property type="match status" value="1"/>
</dbReference>
<dbReference type="PROSITE" id="PS51063">
    <property type="entry name" value="HTH_CRP_2"/>
    <property type="match status" value="1"/>
</dbReference>
<dbReference type="InterPro" id="IPR012318">
    <property type="entry name" value="HTH_CRP"/>
</dbReference>
<dbReference type="SUPFAM" id="SSF51206">
    <property type="entry name" value="cAMP-binding domain-like"/>
    <property type="match status" value="1"/>
</dbReference>
<name>A0A3B1BQS1_9ZZZZ</name>
<reference evidence="6" key="1">
    <citation type="submission" date="2018-06" db="EMBL/GenBank/DDBJ databases">
        <authorList>
            <person name="Zhirakovskaya E."/>
        </authorList>
    </citation>
    <scope>NUCLEOTIDE SEQUENCE</scope>
</reference>
<dbReference type="InterPro" id="IPR036388">
    <property type="entry name" value="WH-like_DNA-bd_sf"/>
</dbReference>
<feature type="domain" description="Cyclic nucleotide-binding" evidence="4">
    <location>
        <begin position="29"/>
        <end position="150"/>
    </location>
</feature>
<dbReference type="EMBL" id="UOFZ01000163">
    <property type="protein sequence ID" value="VAX14194.1"/>
    <property type="molecule type" value="Genomic_DNA"/>
</dbReference>
<dbReference type="InterPro" id="IPR050397">
    <property type="entry name" value="Env_Response_Regulators"/>
</dbReference>
<dbReference type="GO" id="GO:0003677">
    <property type="term" value="F:DNA binding"/>
    <property type="evidence" value="ECO:0007669"/>
    <property type="project" value="UniProtKB-KW"/>
</dbReference>
<keyword evidence="1" id="KW-0805">Transcription regulation</keyword>
<dbReference type="InterPro" id="IPR036390">
    <property type="entry name" value="WH_DNA-bd_sf"/>
</dbReference>
<feature type="domain" description="HTH crp-type" evidence="5">
    <location>
        <begin position="164"/>
        <end position="234"/>
    </location>
</feature>
<evidence type="ECO:0000259" key="4">
    <source>
        <dbReference type="PROSITE" id="PS50042"/>
    </source>
</evidence>